<feature type="domain" description="Protein kinase" evidence="9">
    <location>
        <begin position="33"/>
        <end position="298"/>
    </location>
</feature>
<evidence type="ECO:0000256" key="6">
    <source>
        <dbReference type="ARBA" id="ARBA00022840"/>
    </source>
</evidence>
<dbReference type="PANTHER" id="PTHR43289">
    <property type="entry name" value="MITOGEN-ACTIVATED PROTEIN KINASE KINASE KINASE 20-RELATED"/>
    <property type="match status" value="1"/>
</dbReference>
<evidence type="ECO:0000256" key="1">
    <source>
        <dbReference type="ARBA" id="ARBA00012513"/>
    </source>
</evidence>
<dbReference type="GO" id="GO:0004674">
    <property type="term" value="F:protein serine/threonine kinase activity"/>
    <property type="evidence" value="ECO:0007669"/>
    <property type="project" value="UniProtKB-KW"/>
</dbReference>
<keyword evidence="5 10" id="KW-0418">Kinase</keyword>
<dbReference type="InterPro" id="IPR008271">
    <property type="entry name" value="Ser/Thr_kinase_AS"/>
</dbReference>
<dbReference type="SUPFAM" id="SSF56112">
    <property type="entry name" value="Protein kinase-like (PK-like)"/>
    <property type="match status" value="1"/>
</dbReference>
<evidence type="ECO:0000256" key="5">
    <source>
        <dbReference type="ARBA" id="ARBA00022777"/>
    </source>
</evidence>
<dbReference type="PANTHER" id="PTHR43289:SF6">
    <property type="entry name" value="SERINE_THREONINE-PROTEIN KINASE NEKL-3"/>
    <property type="match status" value="1"/>
</dbReference>
<feature type="compositionally biased region" description="Basic and acidic residues" evidence="8">
    <location>
        <begin position="523"/>
        <end position="533"/>
    </location>
</feature>
<dbReference type="Gene3D" id="1.10.510.10">
    <property type="entry name" value="Transferase(Phosphotransferase) domain 1"/>
    <property type="match status" value="1"/>
</dbReference>
<keyword evidence="3" id="KW-0808">Transferase</keyword>
<dbReference type="InterPro" id="IPR011990">
    <property type="entry name" value="TPR-like_helical_dom_sf"/>
</dbReference>
<dbReference type="Gene3D" id="1.25.40.10">
    <property type="entry name" value="Tetratricopeptide repeat domain"/>
    <property type="match status" value="1"/>
</dbReference>
<dbReference type="GO" id="GO:0005524">
    <property type="term" value="F:ATP binding"/>
    <property type="evidence" value="ECO:0007669"/>
    <property type="project" value="UniProtKB-UniRule"/>
</dbReference>
<organism evidence="10 11">
    <name type="scientific">Actinomadura bangladeshensis</name>
    <dbReference type="NCBI Taxonomy" id="453573"/>
    <lineage>
        <taxon>Bacteria</taxon>
        <taxon>Bacillati</taxon>
        <taxon>Actinomycetota</taxon>
        <taxon>Actinomycetes</taxon>
        <taxon>Streptosporangiales</taxon>
        <taxon>Thermomonosporaceae</taxon>
        <taxon>Actinomadura</taxon>
    </lineage>
</organism>
<feature type="binding site" evidence="7">
    <location>
        <position position="62"/>
    </location>
    <ligand>
        <name>ATP</name>
        <dbReference type="ChEBI" id="CHEBI:30616"/>
    </ligand>
</feature>
<evidence type="ECO:0000313" key="11">
    <source>
        <dbReference type="Proteomes" id="UP000295431"/>
    </source>
</evidence>
<evidence type="ECO:0000256" key="7">
    <source>
        <dbReference type="PROSITE-ProRule" id="PRU10141"/>
    </source>
</evidence>
<accession>A0A4R4P011</accession>
<evidence type="ECO:0000259" key="9">
    <source>
        <dbReference type="PROSITE" id="PS50011"/>
    </source>
</evidence>
<dbReference type="AlphaFoldDB" id="A0A4R4P011"/>
<name>A0A4R4P011_9ACTN</name>
<keyword evidence="11" id="KW-1185">Reference proteome</keyword>
<dbReference type="Gene3D" id="3.30.200.20">
    <property type="entry name" value="Phosphorylase Kinase, domain 1"/>
    <property type="match status" value="1"/>
</dbReference>
<dbReference type="InterPro" id="IPR011009">
    <property type="entry name" value="Kinase-like_dom_sf"/>
</dbReference>
<feature type="region of interest" description="Disordered" evidence="8">
    <location>
        <begin position="509"/>
        <end position="533"/>
    </location>
</feature>
<dbReference type="SMART" id="SM00220">
    <property type="entry name" value="S_TKc"/>
    <property type="match status" value="1"/>
</dbReference>
<dbReference type="EMBL" id="SMJW01000065">
    <property type="protein sequence ID" value="TDC15518.1"/>
    <property type="molecule type" value="Genomic_DNA"/>
</dbReference>
<gene>
    <name evidence="10" type="ORF">E1284_15250</name>
</gene>
<keyword evidence="6 7" id="KW-0067">ATP-binding</keyword>
<dbReference type="InterPro" id="IPR017441">
    <property type="entry name" value="Protein_kinase_ATP_BS"/>
</dbReference>
<keyword evidence="2 10" id="KW-0723">Serine/threonine-protein kinase</keyword>
<dbReference type="PROSITE" id="PS00107">
    <property type="entry name" value="PROTEIN_KINASE_ATP"/>
    <property type="match status" value="1"/>
</dbReference>
<comment type="caution">
    <text evidence="10">The sequence shown here is derived from an EMBL/GenBank/DDBJ whole genome shotgun (WGS) entry which is preliminary data.</text>
</comment>
<dbReference type="OrthoDB" id="9762169at2"/>
<evidence type="ECO:0000256" key="2">
    <source>
        <dbReference type="ARBA" id="ARBA00022527"/>
    </source>
</evidence>
<dbReference type="PROSITE" id="PS50011">
    <property type="entry name" value="PROTEIN_KINASE_DOM"/>
    <property type="match status" value="1"/>
</dbReference>
<dbReference type="Pfam" id="PF00069">
    <property type="entry name" value="Pkinase"/>
    <property type="match status" value="1"/>
</dbReference>
<evidence type="ECO:0000313" key="10">
    <source>
        <dbReference type="EMBL" id="TDC15518.1"/>
    </source>
</evidence>
<sequence>MASRRRTLTTADIRSTFGGVTTSGPIVLNDRYTLDRAPLGRGGMGEVWGGHDAVLGRRVAVKLVRLTDVPDDLAELERRFLREARVMARLGHPGAPAIHDAGVSEDASRARRMFIVMEYVDGIRLDDVIAETETVPLGWAAAIGAQVAAVLAAAHAKGVLHRDLKPSNLILCPDGAVKVIDFGLALLHDPDVSKLTRSGAILGTALYMPPEQVRSETATARSDLYALGCVLYEMIAGCPPFVGDTEYAILEQQVGAKPTPLADFRAEVPPDLADLVAELLAKDPSKRPADAAVVHRRLLQYVSGARPLPGMADQVASPRRMYADVLTRILHRSAGDMAKRVPGTDDAPRVSRTEMSRARREAAAMAREGRHAEAVQVLEAVIEPGGRPLTVDDPDAVKLRMYYANILADAGDRRAAGAFLRLGDDLAERFGAEDERVVQCRLGEADCHARLGDDGLALRLLRGLLADQLAVRSGDDPRVLELRRRVGELEDAVGEHDAARRTLADLHDDLSREAGSDHPSATRVRDRLERLGP</sequence>
<dbReference type="Proteomes" id="UP000295431">
    <property type="component" value="Unassembled WGS sequence"/>
</dbReference>
<evidence type="ECO:0000256" key="8">
    <source>
        <dbReference type="SAM" id="MobiDB-lite"/>
    </source>
</evidence>
<keyword evidence="4 7" id="KW-0547">Nucleotide-binding</keyword>
<dbReference type="PROSITE" id="PS00108">
    <property type="entry name" value="PROTEIN_KINASE_ST"/>
    <property type="match status" value="1"/>
</dbReference>
<evidence type="ECO:0000256" key="3">
    <source>
        <dbReference type="ARBA" id="ARBA00022679"/>
    </source>
</evidence>
<protein>
    <recommendedName>
        <fullName evidence="1">non-specific serine/threonine protein kinase</fullName>
        <ecNumber evidence="1">2.7.11.1</ecNumber>
    </recommendedName>
</protein>
<reference evidence="10 11" key="1">
    <citation type="submission" date="2019-03" db="EMBL/GenBank/DDBJ databases">
        <title>Draft genome sequences of novel Actinobacteria.</title>
        <authorList>
            <person name="Sahin N."/>
            <person name="Ay H."/>
            <person name="Saygin H."/>
        </authorList>
    </citation>
    <scope>NUCLEOTIDE SEQUENCE [LARGE SCALE GENOMIC DNA]</scope>
    <source>
        <strain evidence="10 11">DSM 45347</strain>
    </source>
</reference>
<dbReference type="InterPro" id="IPR000719">
    <property type="entry name" value="Prot_kinase_dom"/>
</dbReference>
<dbReference type="SUPFAM" id="SSF48452">
    <property type="entry name" value="TPR-like"/>
    <property type="match status" value="1"/>
</dbReference>
<dbReference type="CDD" id="cd14014">
    <property type="entry name" value="STKc_PknB_like"/>
    <property type="match status" value="1"/>
</dbReference>
<dbReference type="EC" id="2.7.11.1" evidence="1"/>
<evidence type="ECO:0000256" key="4">
    <source>
        <dbReference type="ARBA" id="ARBA00022741"/>
    </source>
</evidence>
<proteinExistence type="predicted"/>